<dbReference type="PANTHER" id="PTHR32125:SF4">
    <property type="entry name" value="2-C-METHYL-D-ERYTHRITOL 4-PHOSPHATE CYTIDYLYLTRANSFERASE, CHLOROPLASTIC"/>
    <property type="match status" value="1"/>
</dbReference>
<evidence type="ECO:0000256" key="1">
    <source>
        <dbReference type="ARBA" id="ARBA00022679"/>
    </source>
</evidence>
<dbReference type="GO" id="GO:0008299">
    <property type="term" value="P:isoprenoid biosynthetic process"/>
    <property type="evidence" value="ECO:0007669"/>
    <property type="project" value="InterPro"/>
</dbReference>
<dbReference type="SUPFAM" id="SSF53448">
    <property type="entry name" value="Nucleotide-diphospho-sugar transferases"/>
    <property type="match status" value="1"/>
</dbReference>
<protein>
    <submittedName>
        <fullName evidence="3">2-C-methyl-D-erythritol 4-phosphate cytidylyltransferase</fullName>
    </submittedName>
</protein>
<evidence type="ECO:0000313" key="4">
    <source>
        <dbReference type="Proteomes" id="UP000254792"/>
    </source>
</evidence>
<accession>A0A345Z267</accession>
<name>A0A345Z267_9MOLU</name>
<dbReference type="InterPro" id="IPR018294">
    <property type="entry name" value="ISPD_synthase_CS"/>
</dbReference>
<proteinExistence type="predicted"/>
<evidence type="ECO:0000313" key="3">
    <source>
        <dbReference type="EMBL" id="AXK50696.1"/>
    </source>
</evidence>
<dbReference type="EMBL" id="CP031376">
    <property type="protein sequence ID" value="AXK50696.1"/>
    <property type="molecule type" value="Genomic_DNA"/>
</dbReference>
<dbReference type="OrthoDB" id="9806837at2"/>
<dbReference type="PROSITE" id="PS01295">
    <property type="entry name" value="ISPD"/>
    <property type="match status" value="1"/>
</dbReference>
<evidence type="ECO:0000256" key="2">
    <source>
        <dbReference type="ARBA" id="ARBA00022695"/>
    </source>
</evidence>
<dbReference type="InterPro" id="IPR034683">
    <property type="entry name" value="IspD/TarI"/>
</dbReference>
<dbReference type="PANTHER" id="PTHR32125">
    <property type="entry name" value="2-C-METHYL-D-ERYTHRITOL 4-PHOSPHATE CYTIDYLYLTRANSFERASE, CHLOROPLASTIC"/>
    <property type="match status" value="1"/>
</dbReference>
<dbReference type="Proteomes" id="UP000254792">
    <property type="component" value="Chromosome"/>
</dbReference>
<dbReference type="KEGG" id="salx:SALLE_v1c00200"/>
<gene>
    <name evidence="3" type="primary">ispD</name>
    <name evidence="3" type="ORF">SALLE_v1c00200</name>
</gene>
<reference evidence="3 4" key="1">
    <citation type="submission" date="2018-07" db="EMBL/GenBank/DDBJ databases">
        <title>Complete genome sequence of Spiroplasma alleghenense PLHS-1 (ATCC 51752).</title>
        <authorList>
            <person name="Chou L."/>
            <person name="Lee T.-Y."/>
            <person name="Tsai Y.-M."/>
            <person name="Kuo C.-H."/>
        </authorList>
    </citation>
    <scope>NUCLEOTIDE SEQUENCE [LARGE SCALE GENOMIC DNA]</scope>
    <source>
        <strain evidence="3 4">PLHS-1</strain>
    </source>
</reference>
<dbReference type="Pfam" id="PF01128">
    <property type="entry name" value="IspD"/>
    <property type="match status" value="1"/>
</dbReference>
<keyword evidence="1 3" id="KW-0808">Transferase</keyword>
<keyword evidence="4" id="KW-1185">Reference proteome</keyword>
<keyword evidence="2 3" id="KW-0548">Nucleotidyltransferase</keyword>
<dbReference type="InterPro" id="IPR050088">
    <property type="entry name" value="IspD/TarI_cytidylyltransf_bact"/>
</dbReference>
<dbReference type="GO" id="GO:0050518">
    <property type="term" value="F:2-C-methyl-D-erythritol 4-phosphate cytidylyltransferase activity"/>
    <property type="evidence" value="ECO:0007669"/>
    <property type="project" value="TreeGrafter"/>
</dbReference>
<dbReference type="RefSeq" id="WP_115557626.1">
    <property type="nucleotide sequence ID" value="NZ_CP031376.1"/>
</dbReference>
<dbReference type="CDD" id="cd02516">
    <property type="entry name" value="CDP-ME_synthetase"/>
    <property type="match status" value="1"/>
</dbReference>
<dbReference type="AlphaFoldDB" id="A0A345Z267"/>
<organism evidence="3 4">
    <name type="scientific">Spiroplasma alleghenense</name>
    <dbReference type="NCBI Taxonomy" id="216931"/>
    <lineage>
        <taxon>Bacteria</taxon>
        <taxon>Bacillati</taxon>
        <taxon>Mycoplasmatota</taxon>
        <taxon>Mollicutes</taxon>
        <taxon>Entomoplasmatales</taxon>
        <taxon>Spiroplasmataceae</taxon>
        <taxon>Spiroplasma</taxon>
    </lineage>
</organism>
<sequence>MFSVIIVAAGDSTRFSGGNKMVVKLENQELVINETCKLFLENNKISKVILVSKDQIKEIVFKRFVNNSKMVFTQGGSTRFLSVKNGLEICDTEKVLIHDGARPFLSQKLLDKILYEIESSEYDAVIPWIPVTNTLKKIKPKIKTVKREEFVQTQTPQAFNTKMLKKIYENLDDGEFYDDCQVLEEHKKDAKIKLVEGEITNKKITFIQDLSINT</sequence>
<dbReference type="Gene3D" id="3.90.550.10">
    <property type="entry name" value="Spore Coat Polysaccharide Biosynthesis Protein SpsA, Chain A"/>
    <property type="match status" value="1"/>
</dbReference>
<dbReference type="InterPro" id="IPR029044">
    <property type="entry name" value="Nucleotide-diphossugar_trans"/>
</dbReference>